<dbReference type="EMBL" id="KN551529">
    <property type="protein sequence ID" value="KHJ92159.1"/>
    <property type="molecule type" value="Genomic_DNA"/>
</dbReference>
<proteinExistence type="predicted"/>
<feature type="compositionally biased region" description="Basic and acidic residues" evidence="1">
    <location>
        <begin position="82"/>
        <end position="94"/>
    </location>
</feature>
<reference evidence="2 3" key="1">
    <citation type="submission" date="2014-03" db="EMBL/GenBank/DDBJ databases">
        <title>Draft genome of the hookworm Oesophagostomum dentatum.</title>
        <authorList>
            <person name="Mitreva M."/>
        </authorList>
    </citation>
    <scope>NUCLEOTIDE SEQUENCE [LARGE SCALE GENOMIC DNA]</scope>
    <source>
        <strain evidence="2 3">OD-Hann</strain>
    </source>
</reference>
<gene>
    <name evidence="2" type="ORF">OESDEN_07960</name>
</gene>
<evidence type="ECO:0000256" key="1">
    <source>
        <dbReference type="SAM" id="MobiDB-lite"/>
    </source>
</evidence>
<accession>A0A0B1T4N2</accession>
<feature type="compositionally biased region" description="Pro residues" evidence="1">
    <location>
        <begin position="58"/>
        <end position="75"/>
    </location>
</feature>
<protein>
    <submittedName>
        <fullName evidence="2">Uncharacterized protein</fullName>
    </submittedName>
</protein>
<organism evidence="2 3">
    <name type="scientific">Oesophagostomum dentatum</name>
    <name type="common">Nodular worm</name>
    <dbReference type="NCBI Taxonomy" id="61180"/>
    <lineage>
        <taxon>Eukaryota</taxon>
        <taxon>Metazoa</taxon>
        <taxon>Ecdysozoa</taxon>
        <taxon>Nematoda</taxon>
        <taxon>Chromadorea</taxon>
        <taxon>Rhabditida</taxon>
        <taxon>Rhabditina</taxon>
        <taxon>Rhabditomorpha</taxon>
        <taxon>Strongyloidea</taxon>
        <taxon>Strongylidae</taxon>
        <taxon>Oesophagostomum</taxon>
    </lineage>
</organism>
<keyword evidence="3" id="KW-1185">Reference proteome</keyword>
<name>A0A0B1T4N2_OESDE</name>
<sequence length="117" mass="12450">MDNPDNYNLPSKLVMVDIEVKKVTKEEAKEEGERNAISAPPPYKAIKPTSEPAKPAEPTAPVPAKPEAPQQPQPDPAMSTAKSDKPNADKDKKSGSTIVSTTLKSETNATPSTTVVL</sequence>
<dbReference type="AlphaFoldDB" id="A0A0B1T4N2"/>
<feature type="compositionally biased region" description="Polar residues" evidence="1">
    <location>
        <begin position="95"/>
        <end position="117"/>
    </location>
</feature>
<evidence type="ECO:0000313" key="3">
    <source>
        <dbReference type="Proteomes" id="UP000053660"/>
    </source>
</evidence>
<feature type="region of interest" description="Disordered" evidence="1">
    <location>
        <begin position="25"/>
        <end position="117"/>
    </location>
</feature>
<feature type="compositionally biased region" description="Basic and acidic residues" evidence="1">
    <location>
        <begin position="25"/>
        <end position="34"/>
    </location>
</feature>
<dbReference type="Proteomes" id="UP000053660">
    <property type="component" value="Unassembled WGS sequence"/>
</dbReference>
<dbReference type="OrthoDB" id="5853435at2759"/>
<evidence type="ECO:0000313" key="2">
    <source>
        <dbReference type="EMBL" id="KHJ92159.1"/>
    </source>
</evidence>